<comment type="cofactor">
    <cofactor evidence="9">
        <name>Zn(2+)</name>
        <dbReference type="ChEBI" id="CHEBI:29105"/>
    </cofactor>
    <text evidence="9">Binds 1 zinc ion.</text>
</comment>
<evidence type="ECO:0000313" key="10">
    <source>
        <dbReference type="EMBL" id="NCJ06923.1"/>
    </source>
</evidence>
<comment type="subcellular location">
    <subcellularLocation>
        <location evidence="9">Cytoplasm</location>
    </subcellularLocation>
</comment>
<keyword evidence="7 9" id="KW-0378">Hydrolase</keyword>
<dbReference type="InterPro" id="IPR002036">
    <property type="entry name" value="YbeY"/>
</dbReference>
<evidence type="ECO:0000256" key="6">
    <source>
        <dbReference type="ARBA" id="ARBA00022759"/>
    </source>
</evidence>
<reference evidence="10" key="1">
    <citation type="submission" date="2019-12" db="EMBL/GenBank/DDBJ databases">
        <title>High-Quality draft genome sequences of three cyanobacteria isolated from the limestone walls of the Old Cathedral of Coimbra.</title>
        <authorList>
            <person name="Tiago I."/>
            <person name="Soares F."/>
            <person name="Portugal A."/>
        </authorList>
    </citation>
    <scope>NUCLEOTIDE SEQUENCE [LARGE SCALE GENOMIC DNA]</scope>
    <source>
        <strain evidence="10">C</strain>
    </source>
</reference>
<dbReference type="InterPro" id="IPR023091">
    <property type="entry name" value="MetalPrtase_cat_dom_sf_prd"/>
</dbReference>
<keyword evidence="6 9" id="KW-0255">Endonuclease</keyword>
<organism evidence="10 11">
    <name type="scientific">Petrachloros mirabilis ULC683</name>
    <dbReference type="NCBI Taxonomy" id="2781853"/>
    <lineage>
        <taxon>Bacteria</taxon>
        <taxon>Bacillati</taxon>
        <taxon>Cyanobacteriota</taxon>
        <taxon>Cyanophyceae</taxon>
        <taxon>Synechococcales</taxon>
        <taxon>Petrachlorosaceae</taxon>
        <taxon>Petrachloros</taxon>
        <taxon>Petrachloros mirabilis</taxon>
    </lineage>
</organism>
<evidence type="ECO:0000256" key="7">
    <source>
        <dbReference type="ARBA" id="ARBA00022801"/>
    </source>
</evidence>
<keyword evidence="2 9" id="KW-0690">Ribosome biogenesis</keyword>
<dbReference type="AlphaFoldDB" id="A0A8K1ZZN8"/>
<evidence type="ECO:0000313" key="11">
    <source>
        <dbReference type="Proteomes" id="UP000607397"/>
    </source>
</evidence>
<dbReference type="EMBL" id="WVIC01000018">
    <property type="protein sequence ID" value="NCJ06923.1"/>
    <property type="molecule type" value="Genomic_DNA"/>
</dbReference>
<dbReference type="InterPro" id="IPR020549">
    <property type="entry name" value="YbeY_CS"/>
</dbReference>
<dbReference type="EC" id="3.1.-.-" evidence="9"/>
<evidence type="ECO:0000256" key="4">
    <source>
        <dbReference type="ARBA" id="ARBA00022722"/>
    </source>
</evidence>
<evidence type="ECO:0000256" key="2">
    <source>
        <dbReference type="ARBA" id="ARBA00022517"/>
    </source>
</evidence>
<dbReference type="GO" id="GO:0008270">
    <property type="term" value="F:zinc ion binding"/>
    <property type="evidence" value="ECO:0007669"/>
    <property type="project" value="UniProtKB-UniRule"/>
</dbReference>
<dbReference type="PANTHER" id="PTHR46986">
    <property type="entry name" value="ENDORIBONUCLEASE YBEY, CHLOROPLASTIC"/>
    <property type="match status" value="1"/>
</dbReference>
<comment type="function">
    <text evidence="9">Single strand-specific metallo-endoribonuclease involved in late-stage 70S ribosome quality control and in maturation of the 3' terminus of the 16S rRNA.</text>
</comment>
<dbReference type="Proteomes" id="UP000607397">
    <property type="component" value="Unassembled WGS sequence"/>
</dbReference>
<feature type="binding site" evidence="9">
    <location>
        <position position="139"/>
    </location>
    <ligand>
        <name>Zn(2+)</name>
        <dbReference type="ChEBI" id="CHEBI:29105"/>
        <note>catalytic</note>
    </ligand>
</feature>
<accession>A0A8K1ZZN8</accession>
<dbReference type="GO" id="GO:0004521">
    <property type="term" value="F:RNA endonuclease activity"/>
    <property type="evidence" value="ECO:0007669"/>
    <property type="project" value="UniProtKB-UniRule"/>
</dbReference>
<sequence>MNVEVEVQTAYGSFAAASAQRREPMWQHWFQTWLVCLDPKLSPIQAYALSLRLTDDLEIRTLNAAYRQQDRATDVLAFAALEVIGIPPEIWTEQPLELGDIVISVETAQHQAQKQGHSLDQELAWLACHGLLHLLGWDHPDEAHLEMMLTQQAELLQVVGFCP</sequence>
<keyword evidence="11" id="KW-1185">Reference proteome</keyword>
<feature type="binding site" evidence="9">
    <location>
        <position position="133"/>
    </location>
    <ligand>
        <name>Zn(2+)</name>
        <dbReference type="ChEBI" id="CHEBI:29105"/>
        <note>catalytic</note>
    </ligand>
</feature>
<keyword evidence="5 9" id="KW-0479">Metal-binding</keyword>
<dbReference type="GO" id="GO:0006364">
    <property type="term" value="P:rRNA processing"/>
    <property type="evidence" value="ECO:0007669"/>
    <property type="project" value="UniProtKB-UniRule"/>
</dbReference>
<dbReference type="NCBIfam" id="TIGR00043">
    <property type="entry name" value="rRNA maturation RNase YbeY"/>
    <property type="match status" value="1"/>
</dbReference>
<comment type="caution">
    <text evidence="10">The sequence shown here is derived from an EMBL/GenBank/DDBJ whole genome shotgun (WGS) entry which is preliminary data.</text>
</comment>
<dbReference type="RefSeq" id="WP_161825398.1">
    <property type="nucleotide sequence ID" value="NZ_WVIC01000018.1"/>
</dbReference>
<feature type="binding site" evidence="9">
    <location>
        <position position="129"/>
    </location>
    <ligand>
        <name>Zn(2+)</name>
        <dbReference type="ChEBI" id="CHEBI:29105"/>
        <note>catalytic</note>
    </ligand>
</feature>
<evidence type="ECO:0000256" key="5">
    <source>
        <dbReference type="ARBA" id="ARBA00022723"/>
    </source>
</evidence>
<evidence type="ECO:0000256" key="9">
    <source>
        <dbReference type="HAMAP-Rule" id="MF_00009"/>
    </source>
</evidence>
<dbReference type="Gene3D" id="3.40.390.30">
    <property type="entry name" value="Metalloproteases ('zincins'), catalytic domain"/>
    <property type="match status" value="1"/>
</dbReference>
<dbReference type="HAMAP" id="MF_00009">
    <property type="entry name" value="Endoribonucl_YbeY"/>
    <property type="match status" value="1"/>
</dbReference>
<evidence type="ECO:0000256" key="1">
    <source>
        <dbReference type="ARBA" id="ARBA00010875"/>
    </source>
</evidence>
<gene>
    <name evidence="9 10" type="primary">ybeY</name>
    <name evidence="10" type="ORF">GS597_10460</name>
</gene>
<dbReference type="SUPFAM" id="SSF55486">
    <property type="entry name" value="Metalloproteases ('zincins'), catalytic domain"/>
    <property type="match status" value="1"/>
</dbReference>
<keyword evidence="3 9" id="KW-0698">rRNA processing</keyword>
<dbReference type="GO" id="GO:0004222">
    <property type="term" value="F:metalloendopeptidase activity"/>
    <property type="evidence" value="ECO:0007669"/>
    <property type="project" value="InterPro"/>
</dbReference>
<comment type="similarity">
    <text evidence="1 9">Belongs to the endoribonuclease YbeY family.</text>
</comment>
<protein>
    <recommendedName>
        <fullName evidence="9">Endoribonuclease YbeY</fullName>
        <ecNumber evidence="9">3.1.-.-</ecNumber>
    </recommendedName>
</protein>
<keyword evidence="4 9" id="KW-0540">Nuclease</keyword>
<dbReference type="GO" id="GO:0005737">
    <property type="term" value="C:cytoplasm"/>
    <property type="evidence" value="ECO:0007669"/>
    <property type="project" value="UniProtKB-SubCell"/>
</dbReference>
<keyword evidence="9" id="KW-0963">Cytoplasm</keyword>
<evidence type="ECO:0000256" key="8">
    <source>
        <dbReference type="ARBA" id="ARBA00022833"/>
    </source>
</evidence>
<dbReference type="Pfam" id="PF02130">
    <property type="entry name" value="YbeY"/>
    <property type="match status" value="1"/>
</dbReference>
<name>A0A8K1ZZN8_9CYAN</name>
<keyword evidence="8 9" id="KW-0862">Zinc</keyword>
<dbReference type="PANTHER" id="PTHR46986:SF1">
    <property type="entry name" value="ENDORIBONUCLEASE YBEY, CHLOROPLASTIC"/>
    <property type="match status" value="1"/>
</dbReference>
<evidence type="ECO:0000256" key="3">
    <source>
        <dbReference type="ARBA" id="ARBA00022552"/>
    </source>
</evidence>
<dbReference type="PROSITE" id="PS01306">
    <property type="entry name" value="UPF0054"/>
    <property type="match status" value="1"/>
</dbReference>
<proteinExistence type="inferred from homology"/>